<dbReference type="AlphaFoldDB" id="A0A4V5ZPP2"/>
<evidence type="ECO:0000313" key="3">
    <source>
        <dbReference type="EMBL" id="TKR29813.1"/>
    </source>
</evidence>
<protein>
    <recommendedName>
        <fullName evidence="2">EF-hand domain-containing protein</fullName>
    </recommendedName>
</protein>
<dbReference type="Gene3D" id="1.10.238.10">
    <property type="entry name" value="EF-hand"/>
    <property type="match status" value="1"/>
</dbReference>
<feature type="compositionally biased region" description="Basic and acidic residues" evidence="1">
    <location>
        <begin position="66"/>
        <end position="85"/>
    </location>
</feature>
<dbReference type="OrthoDB" id="5703633at2"/>
<dbReference type="InterPro" id="IPR018247">
    <property type="entry name" value="EF_Hand_1_Ca_BS"/>
</dbReference>
<evidence type="ECO:0000256" key="1">
    <source>
        <dbReference type="SAM" id="MobiDB-lite"/>
    </source>
</evidence>
<accession>A0A4V5ZPP2</accession>
<dbReference type="PROSITE" id="PS00018">
    <property type="entry name" value="EF_HAND_1"/>
    <property type="match status" value="2"/>
</dbReference>
<keyword evidence="4" id="KW-1185">Reference proteome</keyword>
<feature type="domain" description="EF-hand" evidence="2">
    <location>
        <begin position="69"/>
        <end position="99"/>
    </location>
</feature>
<evidence type="ECO:0000259" key="2">
    <source>
        <dbReference type="PROSITE" id="PS50222"/>
    </source>
</evidence>
<name>A0A4V5ZPP2_9GAMM</name>
<dbReference type="InterPro" id="IPR011992">
    <property type="entry name" value="EF-hand-dom_pair"/>
</dbReference>
<dbReference type="Pfam" id="PF13202">
    <property type="entry name" value="EF-hand_5"/>
    <property type="match status" value="3"/>
</dbReference>
<dbReference type="GO" id="GO:0005509">
    <property type="term" value="F:calcium ion binding"/>
    <property type="evidence" value="ECO:0007669"/>
    <property type="project" value="InterPro"/>
</dbReference>
<dbReference type="RefSeq" id="WP_137268216.1">
    <property type="nucleotide sequence ID" value="NZ_SZUA01000003.1"/>
</dbReference>
<organism evidence="3 4">
    <name type="scientific">Luteimonas gilva</name>
    <dbReference type="NCBI Taxonomy" id="2572684"/>
    <lineage>
        <taxon>Bacteria</taxon>
        <taxon>Pseudomonadati</taxon>
        <taxon>Pseudomonadota</taxon>
        <taxon>Gammaproteobacteria</taxon>
        <taxon>Lysobacterales</taxon>
        <taxon>Lysobacteraceae</taxon>
        <taxon>Luteimonas</taxon>
    </lineage>
</organism>
<dbReference type="SUPFAM" id="SSF47473">
    <property type="entry name" value="EF-hand"/>
    <property type="match status" value="1"/>
</dbReference>
<evidence type="ECO:0000313" key="4">
    <source>
        <dbReference type="Proteomes" id="UP000308707"/>
    </source>
</evidence>
<dbReference type="Proteomes" id="UP000308707">
    <property type="component" value="Unassembled WGS sequence"/>
</dbReference>
<sequence>MAPCVASAQVNATSDYLSRMDADRDGRVSPVEYQDWLSYAFDGMDKNGDGTLSAAEQPGGKGRPITRTEHRERLAERFKRQDTNRDGYLSAKELSAPPQ</sequence>
<comment type="caution">
    <text evidence="3">The sequence shown here is derived from an EMBL/GenBank/DDBJ whole genome shotgun (WGS) entry which is preliminary data.</text>
</comment>
<dbReference type="InterPro" id="IPR002048">
    <property type="entry name" value="EF_hand_dom"/>
</dbReference>
<gene>
    <name evidence="3" type="ORF">FCE95_14160</name>
</gene>
<feature type="region of interest" description="Disordered" evidence="1">
    <location>
        <begin position="47"/>
        <end position="99"/>
    </location>
</feature>
<proteinExistence type="predicted"/>
<dbReference type="EMBL" id="SZUA01000003">
    <property type="protein sequence ID" value="TKR29813.1"/>
    <property type="molecule type" value="Genomic_DNA"/>
</dbReference>
<dbReference type="PROSITE" id="PS50222">
    <property type="entry name" value="EF_HAND_2"/>
    <property type="match status" value="1"/>
</dbReference>
<reference evidence="3 4" key="1">
    <citation type="submission" date="2019-04" db="EMBL/GenBank/DDBJ databases">
        <title>Reference strain of H23.</title>
        <authorList>
            <person name="Luo X."/>
        </authorList>
    </citation>
    <scope>NUCLEOTIDE SEQUENCE [LARGE SCALE GENOMIC DNA]</scope>
    <source>
        <strain evidence="3 4">H23</strain>
    </source>
</reference>